<dbReference type="Gene3D" id="3.30.1450.10">
    <property type="match status" value="1"/>
</dbReference>
<dbReference type="GO" id="GO:1990063">
    <property type="term" value="C:Bam protein complex"/>
    <property type="evidence" value="ECO:0007669"/>
    <property type="project" value="TreeGrafter"/>
</dbReference>
<dbReference type="GO" id="GO:0030674">
    <property type="term" value="F:protein-macromolecule adaptor activity"/>
    <property type="evidence" value="ECO:0007669"/>
    <property type="project" value="TreeGrafter"/>
</dbReference>
<dbReference type="AlphaFoldDB" id="G2DHK6"/>
<dbReference type="EMBL" id="AFOC01000138">
    <property type="protein sequence ID" value="EGV49902.1"/>
    <property type="molecule type" value="Genomic_DNA"/>
</dbReference>
<dbReference type="InterPro" id="IPR037873">
    <property type="entry name" value="BamE-like"/>
</dbReference>
<keyword evidence="1 4" id="KW-0732">Signal</keyword>
<sequence>MFERMMGYDSAEFQRIVLLMSKFLISSLLLALLGGVTGCSSTWEDFSLVHIPDIQQGNLVTPEMVAELKPGMSKRQVRFLLGTPILIDVFHPDRWDYYYALKKRNKPVDQKRFSVFFRRDKLLHYSGDIAPAENLQRLKDEKEQVVSVPDYEDEGGIFEALLDQVGVELEEE</sequence>
<comment type="subunit">
    <text evidence="4">Part of the Bam complex.</text>
</comment>
<feature type="domain" description="Outer membrane protein assembly factor BamE" evidence="5">
    <location>
        <begin position="57"/>
        <end position="124"/>
    </location>
</feature>
<evidence type="ECO:0000256" key="2">
    <source>
        <dbReference type="ARBA" id="ARBA00023136"/>
    </source>
</evidence>
<keyword evidence="2 4" id="KW-0472">Membrane</keyword>
<evidence type="ECO:0000259" key="5">
    <source>
        <dbReference type="Pfam" id="PF04355"/>
    </source>
</evidence>
<name>G2DHK6_9GAMM</name>
<dbReference type="GO" id="GO:0051205">
    <property type="term" value="P:protein insertion into membrane"/>
    <property type="evidence" value="ECO:0007669"/>
    <property type="project" value="UniProtKB-UniRule"/>
</dbReference>
<protein>
    <recommendedName>
        <fullName evidence="4">Outer membrane protein assembly factor BamE</fullName>
    </recommendedName>
</protein>
<dbReference type="PANTHER" id="PTHR37482">
    <property type="entry name" value="OUTER MEMBRANE PROTEIN ASSEMBLY FACTOR BAME"/>
    <property type="match status" value="1"/>
</dbReference>
<dbReference type="PANTHER" id="PTHR37482:SF1">
    <property type="entry name" value="OUTER MEMBRANE PROTEIN ASSEMBLY FACTOR BAME"/>
    <property type="match status" value="1"/>
</dbReference>
<evidence type="ECO:0000256" key="1">
    <source>
        <dbReference type="ARBA" id="ARBA00022729"/>
    </source>
</evidence>
<reference evidence="6" key="1">
    <citation type="journal article" date="2011" name="ISME J.">
        <title>The endosymbionts of the deep-sea tubeworms Riftia pachyptila and Tevnia jerichonana share an identical physiology as revealed by proteogenomic analyses.</title>
        <authorList>
            <person name="Gardebrecht A."/>
            <person name="Markert S."/>
            <person name="Felbeck H."/>
            <person name="Thuermer A."/>
            <person name="Albrecht D."/>
            <person name="Wollherr A."/>
            <person name="Kabisch J."/>
            <person name="Lehmann R."/>
            <person name="Daniel R."/>
            <person name="Liesegang H."/>
            <person name="Hecker M."/>
            <person name="Sievert S.M."/>
            <person name="Schweder T."/>
        </authorList>
    </citation>
    <scope>NUCLEOTIDE SEQUENCE [LARGE SCALE GENOMIC DNA]</scope>
</reference>
<dbReference type="HAMAP" id="MF_00925">
    <property type="entry name" value="OM_assembly_BamE"/>
    <property type="match status" value="1"/>
</dbReference>
<accession>G2DHK6</accession>
<dbReference type="PATRIC" id="fig|1048808.3.peg.3156"/>
<keyword evidence="7" id="KW-1185">Reference proteome</keyword>
<dbReference type="Pfam" id="PF04355">
    <property type="entry name" value="BamE"/>
    <property type="match status" value="1"/>
</dbReference>
<proteinExistence type="inferred from homology"/>
<comment type="similarity">
    <text evidence="4">Belongs to the BamE family.</text>
</comment>
<comment type="subcellular location">
    <subcellularLocation>
        <location evidence="4">Cell outer membrane</location>
    </subcellularLocation>
</comment>
<gene>
    <name evidence="4" type="primary">bamE</name>
    <name evidence="6" type="ORF">Rifp1Sym_fg00060</name>
</gene>
<comment type="caution">
    <text evidence="6">The sequence shown here is derived from an EMBL/GenBank/DDBJ whole genome shotgun (WGS) entry which is preliminary data.</text>
</comment>
<dbReference type="InterPro" id="IPR007450">
    <property type="entry name" value="BamE_dom"/>
</dbReference>
<evidence type="ECO:0000256" key="4">
    <source>
        <dbReference type="HAMAP-Rule" id="MF_00925"/>
    </source>
</evidence>
<dbReference type="Proteomes" id="UP000004491">
    <property type="component" value="Unassembled WGS sequence"/>
</dbReference>
<dbReference type="GO" id="GO:0043165">
    <property type="term" value="P:Gram-negative-bacterium-type cell outer membrane assembly"/>
    <property type="evidence" value="ECO:0007669"/>
    <property type="project" value="UniProtKB-UniRule"/>
</dbReference>
<keyword evidence="3 4" id="KW-0998">Cell outer membrane</keyword>
<organism evidence="6 7">
    <name type="scientific">endosymbiont of Riftia pachyptila</name>
    <name type="common">vent Ph05</name>
    <dbReference type="NCBI Taxonomy" id="1048808"/>
    <lineage>
        <taxon>Bacteria</taxon>
        <taxon>Pseudomonadati</taxon>
        <taxon>Pseudomonadota</taxon>
        <taxon>Gammaproteobacteria</taxon>
        <taxon>sulfur-oxidizing symbionts</taxon>
    </lineage>
</organism>
<comment type="function">
    <text evidence="4">Part of the outer membrane protein assembly complex, which is involved in assembly and insertion of beta-barrel proteins into the outer membrane.</text>
</comment>
<evidence type="ECO:0000313" key="7">
    <source>
        <dbReference type="Proteomes" id="UP000004491"/>
    </source>
</evidence>
<evidence type="ECO:0000313" key="6">
    <source>
        <dbReference type="EMBL" id="EGV49902.1"/>
    </source>
</evidence>
<evidence type="ECO:0000256" key="3">
    <source>
        <dbReference type="ARBA" id="ARBA00023237"/>
    </source>
</evidence>
<dbReference type="InterPro" id="IPR026592">
    <property type="entry name" value="BamE"/>
</dbReference>